<keyword evidence="2" id="KW-1185">Reference proteome</keyword>
<reference evidence="1 2" key="1">
    <citation type="submission" date="2015-07" db="EMBL/GenBank/DDBJ databases">
        <title>The genome of Habropoda laboriosa.</title>
        <authorList>
            <person name="Pan H."/>
            <person name="Kapheim K."/>
        </authorList>
    </citation>
    <scope>NUCLEOTIDE SEQUENCE [LARGE SCALE GENOMIC DNA]</scope>
    <source>
        <strain evidence="1">0110345459</strain>
    </source>
</reference>
<evidence type="ECO:0000313" key="1">
    <source>
        <dbReference type="EMBL" id="KOC62006.1"/>
    </source>
</evidence>
<accession>A0A0L7QU71</accession>
<proteinExistence type="predicted"/>
<organism evidence="1 2">
    <name type="scientific">Habropoda laboriosa</name>
    <dbReference type="NCBI Taxonomy" id="597456"/>
    <lineage>
        <taxon>Eukaryota</taxon>
        <taxon>Metazoa</taxon>
        <taxon>Ecdysozoa</taxon>
        <taxon>Arthropoda</taxon>
        <taxon>Hexapoda</taxon>
        <taxon>Insecta</taxon>
        <taxon>Pterygota</taxon>
        <taxon>Neoptera</taxon>
        <taxon>Endopterygota</taxon>
        <taxon>Hymenoptera</taxon>
        <taxon>Apocrita</taxon>
        <taxon>Aculeata</taxon>
        <taxon>Apoidea</taxon>
        <taxon>Anthophila</taxon>
        <taxon>Apidae</taxon>
        <taxon>Habropoda</taxon>
    </lineage>
</organism>
<dbReference type="EMBL" id="KQ414740">
    <property type="protein sequence ID" value="KOC62006.1"/>
    <property type="molecule type" value="Genomic_DNA"/>
</dbReference>
<gene>
    <name evidence="1" type="ORF">WH47_01798</name>
</gene>
<dbReference type="AlphaFoldDB" id="A0A0L7QU71"/>
<dbReference type="Proteomes" id="UP000053825">
    <property type="component" value="Unassembled WGS sequence"/>
</dbReference>
<sequence>MKTGEDHSCRLLPVLGELEYTILRIGGRLSSRHFRANIRGTRDRMWIGIKRN</sequence>
<evidence type="ECO:0000313" key="2">
    <source>
        <dbReference type="Proteomes" id="UP000053825"/>
    </source>
</evidence>
<protein>
    <submittedName>
        <fullName evidence="1">Uncharacterized protein</fullName>
    </submittedName>
</protein>
<name>A0A0L7QU71_9HYME</name>